<evidence type="ECO:0000256" key="4">
    <source>
        <dbReference type="ARBA" id="ARBA00023163"/>
    </source>
</evidence>
<name>A0A4Y9YWV5_9AGAM</name>
<keyword evidence="3" id="KW-0805">Transcription regulation</keyword>
<keyword evidence="5" id="KW-0539">Nucleus</keyword>
<feature type="domain" description="Zn(2)-C6 fungal-type" evidence="6">
    <location>
        <begin position="20"/>
        <end position="52"/>
    </location>
</feature>
<sequence>MNTTRPKFTGTHTSLTRGSACMNCRRRKLRCDGTRPVCNKCLSTDRAVECGYTDVQTRSRTQILEENIAVLEARIRELEYPDNVPASGPILLHNPLSGILRPGQPSHTPRRRMVPVASSPELSYLSEASSSADSTIEYYAAASEIGEDLPPDIASRLLDHFFAHSSQLGWFMHPSRFRNALLQLPEGHNDRPIPALINAVYLLGTTILLHSTDSRGGPPIDESVFLSRALCTIGVVLAGAPSHQVVQGIQAHVLLAMYHYKIGLYIEGRHQSDAAASLIMACGLHQIRSAEMPHNLLSFVDIVPVKLTEPRDQIEEGERINGMWAVFVIDRCWAVAFGAPLIIADNDASGSQIDTPWPLDMETYERGPVYPNFQSRGTLRNFLAGINTSWPWENHSQLAQLGAASALFNRATYLASCWGPRVTDINAFYANFVSLDLRIEEFKSQLISLDSLEGTTTEIVRNMHSIHLLVAAAFIQLHSAFSQQNVGSRTKCFVSAEEIVHANELSKAHEFFIINPILGIVWAIACQVFMRELIFVRSVPLGTAPLLPDRPIDTRASLDKLLATISVFAPGNAFINHQLSRVQQELIGSDFVPRCAGSGAAGGHGTQLAGPGRGKKGSVVLGHVVVF</sequence>
<dbReference type="PANTHER" id="PTHR47338:SF29">
    <property type="entry name" value="ZN(2)-C6 FUNGAL-TYPE DOMAIN-CONTAINING PROTEIN"/>
    <property type="match status" value="1"/>
</dbReference>
<dbReference type="Proteomes" id="UP000298327">
    <property type="component" value="Unassembled WGS sequence"/>
</dbReference>
<dbReference type="SMART" id="SM00066">
    <property type="entry name" value="GAL4"/>
    <property type="match status" value="1"/>
</dbReference>
<dbReference type="Pfam" id="PF00172">
    <property type="entry name" value="Zn_clus"/>
    <property type="match status" value="1"/>
</dbReference>
<comment type="caution">
    <text evidence="7">The sequence shown here is derived from an EMBL/GenBank/DDBJ whole genome shotgun (WGS) entry which is preliminary data.</text>
</comment>
<evidence type="ECO:0000256" key="1">
    <source>
        <dbReference type="ARBA" id="ARBA00004123"/>
    </source>
</evidence>
<proteinExistence type="predicted"/>
<comment type="subcellular location">
    <subcellularLocation>
        <location evidence="1">Nucleus</location>
    </subcellularLocation>
</comment>
<dbReference type="STRING" id="205917.A0A4Y9YWV5"/>
<keyword evidence="8" id="KW-1185">Reference proteome</keyword>
<dbReference type="CDD" id="cd00067">
    <property type="entry name" value="GAL4"/>
    <property type="match status" value="1"/>
</dbReference>
<dbReference type="GO" id="GO:0006351">
    <property type="term" value="P:DNA-templated transcription"/>
    <property type="evidence" value="ECO:0007669"/>
    <property type="project" value="InterPro"/>
</dbReference>
<dbReference type="GO" id="GO:0000981">
    <property type="term" value="F:DNA-binding transcription factor activity, RNA polymerase II-specific"/>
    <property type="evidence" value="ECO:0007669"/>
    <property type="project" value="InterPro"/>
</dbReference>
<keyword evidence="4" id="KW-0804">Transcription</keyword>
<protein>
    <recommendedName>
        <fullName evidence="6">Zn(2)-C6 fungal-type domain-containing protein</fullName>
    </recommendedName>
</protein>
<gene>
    <name evidence="7" type="ORF">EVG20_g4863</name>
</gene>
<dbReference type="CDD" id="cd12148">
    <property type="entry name" value="fungal_TF_MHR"/>
    <property type="match status" value="1"/>
</dbReference>
<dbReference type="GO" id="GO:0005634">
    <property type="term" value="C:nucleus"/>
    <property type="evidence" value="ECO:0007669"/>
    <property type="project" value="UniProtKB-SubCell"/>
</dbReference>
<evidence type="ECO:0000256" key="3">
    <source>
        <dbReference type="ARBA" id="ARBA00023015"/>
    </source>
</evidence>
<evidence type="ECO:0000256" key="5">
    <source>
        <dbReference type="ARBA" id="ARBA00023242"/>
    </source>
</evidence>
<dbReference type="AlphaFoldDB" id="A0A4Y9YWV5"/>
<dbReference type="GO" id="GO:0003677">
    <property type="term" value="F:DNA binding"/>
    <property type="evidence" value="ECO:0007669"/>
    <property type="project" value="InterPro"/>
</dbReference>
<dbReference type="InterPro" id="IPR050815">
    <property type="entry name" value="TF_fung"/>
</dbReference>
<organism evidence="7 8">
    <name type="scientific">Dentipellis fragilis</name>
    <dbReference type="NCBI Taxonomy" id="205917"/>
    <lineage>
        <taxon>Eukaryota</taxon>
        <taxon>Fungi</taxon>
        <taxon>Dikarya</taxon>
        <taxon>Basidiomycota</taxon>
        <taxon>Agaricomycotina</taxon>
        <taxon>Agaricomycetes</taxon>
        <taxon>Russulales</taxon>
        <taxon>Hericiaceae</taxon>
        <taxon>Dentipellis</taxon>
    </lineage>
</organism>
<evidence type="ECO:0000313" key="7">
    <source>
        <dbReference type="EMBL" id="TFY66227.1"/>
    </source>
</evidence>
<evidence type="ECO:0000313" key="8">
    <source>
        <dbReference type="Proteomes" id="UP000298327"/>
    </source>
</evidence>
<dbReference type="PROSITE" id="PS00463">
    <property type="entry name" value="ZN2_CY6_FUNGAL_1"/>
    <property type="match status" value="1"/>
</dbReference>
<dbReference type="EMBL" id="SEOQ01000266">
    <property type="protein sequence ID" value="TFY66227.1"/>
    <property type="molecule type" value="Genomic_DNA"/>
</dbReference>
<reference evidence="7 8" key="1">
    <citation type="submission" date="2019-02" db="EMBL/GenBank/DDBJ databases">
        <title>Genome sequencing of the rare red list fungi Dentipellis fragilis.</title>
        <authorList>
            <person name="Buettner E."/>
            <person name="Kellner H."/>
        </authorList>
    </citation>
    <scope>NUCLEOTIDE SEQUENCE [LARGE SCALE GENOMIC DNA]</scope>
    <source>
        <strain evidence="7 8">DSM 105465</strain>
    </source>
</reference>
<dbReference type="Pfam" id="PF04082">
    <property type="entry name" value="Fungal_trans"/>
    <property type="match status" value="1"/>
</dbReference>
<evidence type="ECO:0000259" key="6">
    <source>
        <dbReference type="PROSITE" id="PS50048"/>
    </source>
</evidence>
<dbReference type="InterPro" id="IPR001138">
    <property type="entry name" value="Zn2Cys6_DnaBD"/>
</dbReference>
<keyword evidence="2" id="KW-0479">Metal-binding</keyword>
<dbReference type="PROSITE" id="PS50048">
    <property type="entry name" value="ZN2_CY6_FUNGAL_2"/>
    <property type="match status" value="1"/>
</dbReference>
<accession>A0A4Y9YWV5</accession>
<dbReference type="SUPFAM" id="SSF57701">
    <property type="entry name" value="Zn2/Cys6 DNA-binding domain"/>
    <property type="match status" value="1"/>
</dbReference>
<dbReference type="PANTHER" id="PTHR47338">
    <property type="entry name" value="ZN(II)2CYS6 TRANSCRIPTION FACTOR (EUROFUNG)-RELATED"/>
    <property type="match status" value="1"/>
</dbReference>
<dbReference type="Gene3D" id="4.10.240.10">
    <property type="entry name" value="Zn(2)-C6 fungal-type DNA-binding domain"/>
    <property type="match status" value="1"/>
</dbReference>
<dbReference type="GO" id="GO:0008270">
    <property type="term" value="F:zinc ion binding"/>
    <property type="evidence" value="ECO:0007669"/>
    <property type="project" value="InterPro"/>
</dbReference>
<dbReference type="InterPro" id="IPR007219">
    <property type="entry name" value="XnlR_reg_dom"/>
</dbReference>
<dbReference type="InterPro" id="IPR036864">
    <property type="entry name" value="Zn2-C6_fun-type_DNA-bd_sf"/>
</dbReference>
<evidence type="ECO:0000256" key="2">
    <source>
        <dbReference type="ARBA" id="ARBA00022723"/>
    </source>
</evidence>
<dbReference type="OrthoDB" id="2309723at2759"/>